<feature type="chain" id="PRO_5003578645" description="Protein unc-93 homolog A" evidence="8">
    <location>
        <begin position="18"/>
        <end position="111"/>
    </location>
</feature>
<evidence type="ECO:0000256" key="8">
    <source>
        <dbReference type="SAM" id="SignalP"/>
    </source>
</evidence>
<dbReference type="PANTHER" id="PTHR19444:SF13">
    <property type="entry name" value="PROTEIN UNC-93 HOMOLOG A"/>
    <property type="match status" value="1"/>
</dbReference>
<dbReference type="SUPFAM" id="SSF103473">
    <property type="entry name" value="MFS general substrate transporter"/>
    <property type="match status" value="1"/>
</dbReference>
<proteinExistence type="inferred from homology"/>
<evidence type="ECO:0000256" key="6">
    <source>
        <dbReference type="ARBA" id="ARBA00040854"/>
    </source>
</evidence>
<sequence>MDLFTFIALLVFRPTHASRYWAYGFSVLLGSADGTWQPIIAVTIALYFPDRTELAFGAITLWKVLAMAAGFVMSGRMCLSIRIYLLIGNLVLAWFCSAVAEKRRRTRTAEE</sequence>
<feature type="transmembrane region" description="Helical" evidence="7">
    <location>
        <begin position="81"/>
        <end position="100"/>
    </location>
</feature>
<feature type="transmembrane region" description="Helical" evidence="7">
    <location>
        <begin position="55"/>
        <end position="75"/>
    </location>
</feature>
<dbReference type="Ensembl" id="ENSCSAVT00000010036.1">
    <property type="protein sequence ID" value="ENSCSAVP00000009916.1"/>
    <property type="gene ID" value="ENSCSAVG00000005833.1"/>
</dbReference>
<dbReference type="InterPro" id="IPR051951">
    <property type="entry name" value="UNC-93_regulatory"/>
</dbReference>
<dbReference type="Proteomes" id="UP000007875">
    <property type="component" value="Unassembled WGS sequence"/>
</dbReference>
<reference evidence="9" key="3">
    <citation type="submission" date="2025-09" db="UniProtKB">
        <authorList>
            <consortium name="Ensembl"/>
        </authorList>
    </citation>
    <scope>IDENTIFICATION</scope>
</reference>
<feature type="transmembrane region" description="Helical" evidence="7">
    <location>
        <begin position="27"/>
        <end position="48"/>
    </location>
</feature>
<organism evidence="9 10">
    <name type="scientific">Ciona savignyi</name>
    <name type="common">Pacific transparent sea squirt</name>
    <dbReference type="NCBI Taxonomy" id="51511"/>
    <lineage>
        <taxon>Eukaryota</taxon>
        <taxon>Metazoa</taxon>
        <taxon>Chordata</taxon>
        <taxon>Tunicata</taxon>
        <taxon>Ascidiacea</taxon>
        <taxon>Phlebobranchia</taxon>
        <taxon>Cionidae</taxon>
        <taxon>Ciona</taxon>
    </lineage>
</organism>
<dbReference type="HOGENOM" id="CLU_2164043_0_0_1"/>
<accession>H2YX55</accession>
<comment type="subcellular location">
    <subcellularLocation>
        <location evidence="1">Membrane</location>
        <topology evidence="1">Multi-pass membrane protein</topology>
    </subcellularLocation>
</comment>
<dbReference type="PANTHER" id="PTHR19444">
    <property type="entry name" value="UNC-93 RELATED"/>
    <property type="match status" value="1"/>
</dbReference>
<evidence type="ECO:0000313" key="9">
    <source>
        <dbReference type="Ensembl" id="ENSCSAVP00000009916.1"/>
    </source>
</evidence>
<evidence type="ECO:0000256" key="1">
    <source>
        <dbReference type="ARBA" id="ARBA00004141"/>
    </source>
</evidence>
<feature type="signal peptide" evidence="8">
    <location>
        <begin position="1"/>
        <end position="17"/>
    </location>
</feature>
<keyword evidence="4 7" id="KW-1133">Transmembrane helix</keyword>
<dbReference type="InterPro" id="IPR010291">
    <property type="entry name" value="Ion_channel_UNC-93"/>
</dbReference>
<evidence type="ECO:0000256" key="5">
    <source>
        <dbReference type="ARBA" id="ARBA00023136"/>
    </source>
</evidence>
<keyword evidence="5 7" id="KW-0472">Membrane</keyword>
<dbReference type="AlphaFoldDB" id="H2YX55"/>
<dbReference type="InterPro" id="IPR036259">
    <property type="entry name" value="MFS_trans_sf"/>
</dbReference>
<dbReference type="InParanoid" id="H2YX55"/>
<dbReference type="Pfam" id="PF05978">
    <property type="entry name" value="UNC-93"/>
    <property type="match status" value="1"/>
</dbReference>
<comment type="similarity">
    <text evidence="2">Belongs to the unc-93 family.</text>
</comment>
<keyword evidence="10" id="KW-1185">Reference proteome</keyword>
<evidence type="ECO:0000256" key="2">
    <source>
        <dbReference type="ARBA" id="ARBA00009172"/>
    </source>
</evidence>
<dbReference type="GO" id="GO:0016020">
    <property type="term" value="C:membrane"/>
    <property type="evidence" value="ECO:0007669"/>
    <property type="project" value="UniProtKB-SubCell"/>
</dbReference>
<keyword evidence="3 7" id="KW-0812">Transmembrane</keyword>
<evidence type="ECO:0000256" key="4">
    <source>
        <dbReference type="ARBA" id="ARBA00022989"/>
    </source>
</evidence>
<reference evidence="10" key="1">
    <citation type="submission" date="2003-08" db="EMBL/GenBank/DDBJ databases">
        <authorList>
            <person name="Birren B."/>
            <person name="Nusbaum C."/>
            <person name="Abebe A."/>
            <person name="Abouelleil A."/>
            <person name="Adekoya E."/>
            <person name="Ait-zahra M."/>
            <person name="Allen N."/>
            <person name="Allen T."/>
            <person name="An P."/>
            <person name="Anderson M."/>
            <person name="Anderson S."/>
            <person name="Arachchi H."/>
            <person name="Armbruster J."/>
            <person name="Bachantsang P."/>
            <person name="Baldwin J."/>
            <person name="Barry A."/>
            <person name="Bayul T."/>
            <person name="Blitshsteyn B."/>
            <person name="Bloom T."/>
            <person name="Blye J."/>
            <person name="Boguslavskiy L."/>
            <person name="Borowsky M."/>
            <person name="Boukhgalter B."/>
            <person name="Brunache A."/>
            <person name="Butler J."/>
            <person name="Calixte N."/>
            <person name="Calvo S."/>
            <person name="Camarata J."/>
            <person name="Campo K."/>
            <person name="Chang J."/>
            <person name="Cheshatsang Y."/>
            <person name="Citroen M."/>
            <person name="Collymore A."/>
            <person name="Considine T."/>
            <person name="Cook A."/>
            <person name="Cooke P."/>
            <person name="Corum B."/>
            <person name="Cuomo C."/>
            <person name="David R."/>
            <person name="Dawoe T."/>
            <person name="Degray S."/>
            <person name="Dodge S."/>
            <person name="Dooley K."/>
            <person name="Dorje P."/>
            <person name="Dorjee K."/>
            <person name="Dorris L."/>
            <person name="Duffey N."/>
            <person name="Dupes A."/>
            <person name="Elkins T."/>
            <person name="Engels R."/>
            <person name="Erickson J."/>
            <person name="Farina A."/>
            <person name="Faro S."/>
            <person name="Ferreira P."/>
            <person name="Fischer H."/>
            <person name="Fitzgerald M."/>
            <person name="Foley K."/>
            <person name="Gage D."/>
            <person name="Galagan J."/>
            <person name="Gearin G."/>
            <person name="Gnerre S."/>
            <person name="Gnirke A."/>
            <person name="Goyette A."/>
            <person name="Graham J."/>
            <person name="Grandbois E."/>
            <person name="Gyaltsen K."/>
            <person name="Hafez N."/>
            <person name="Hagopian D."/>
            <person name="Hagos B."/>
            <person name="Hall J."/>
            <person name="Hatcher B."/>
            <person name="Heller A."/>
            <person name="Higgins H."/>
            <person name="Honan T."/>
            <person name="Horn A."/>
            <person name="Houde N."/>
            <person name="Hughes L."/>
            <person name="Hulme W."/>
            <person name="Husby E."/>
            <person name="Iliev I."/>
            <person name="Jaffe D."/>
            <person name="Jones C."/>
            <person name="Kamal M."/>
            <person name="Kamat A."/>
            <person name="Kamvysselis M."/>
            <person name="Karlsson E."/>
            <person name="Kells C."/>
            <person name="Kieu A."/>
            <person name="Kisner P."/>
            <person name="Kodira C."/>
            <person name="Kulbokas E."/>
            <person name="Labutti K."/>
            <person name="Lama D."/>
            <person name="Landers T."/>
            <person name="Leger J."/>
            <person name="Levine S."/>
            <person name="Lewis D."/>
            <person name="Lewis T."/>
            <person name="Lindblad-toh K."/>
            <person name="Liu X."/>
            <person name="Lokyitsang T."/>
            <person name="Lokyitsang Y."/>
            <person name="Lucien O."/>
            <person name="Lui A."/>
            <person name="Ma L.J."/>
            <person name="Mabbitt R."/>
            <person name="Macdonald J."/>
            <person name="Maclean C."/>
            <person name="Major J."/>
            <person name="Manning J."/>
            <person name="Marabella R."/>
            <person name="Maru K."/>
            <person name="Matthews C."/>
            <person name="Mauceli E."/>
            <person name="Mccarthy M."/>
            <person name="Mcdonough S."/>
            <person name="Mcghee T."/>
            <person name="Meldrim J."/>
            <person name="Meneus L."/>
            <person name="Mesirov J."/>
            <person name="Mihalev A."/>
            <person name="Mihova T."/>
            <person name="Mikkelsen T."/>
            <person name="Mlenga V."/>
            <person name="Moru K."/>
            <person name="Mozes J."/>
            <person name="Mulrain L."/>
            <person name="Munson G."/>
            <person name="Naylor J."/>
            <person name="Newes C."/>
            <person name="Nguyen C."/>
            <person name="Nguyen N."/>
            <person name="Nguyen T."/>
            <person name="Nicol R."/>
            <person name="Nielsen C."/>
            <person name="Nizzari M."/>
            <person name="Norbu C."/>
            <person name="Norbu N."/>
            <person name="O'donnell P."/>
            <person name="Okoawo O."/>
            <person name="O'leary S."/>
            <person name="Omotosho B."/>
            <person name="O'neill K."/>
            <person name="Osman S."/>
            <person name="Parker S."/>
            <person name="Perrin D."/>
            <person name="Phunkhang P."/>
            <person name="Piqani B."/>
            <person name="Purcell S."/>
            <person name="Rachupka T."/>
            <person name="Ramasamy U."/>
            <person name="Rameau R."/>
            <person name="Ray V."/>
            <person name="Raymond C."/>
            <person name="Retta R."/>
            <person name="Richardson S."/>
            <person name="Rise C."/>
            <person name="Rodriguez J."/>
            <person name="Rogers J."/>
            <person name="Rogov P."/>
            <person name="Rutman M."/>
            <person name="Schupbach R."/>
            <person name="Seaman C."/>
            <person name="Settipalli S."/>
            <person name="Sharpe T."/>
            <person name="Sheridan J."/>
            <person name="Sherpa N."/>
            <person name="Shi J."/>
            <person name="Smirnov S."/>
            <person name="Smith C."/>
            <person name="Sougnez C."/>
            <person name="Spencer B."/>
            <person name="Stalker J."/>
            <person name="Stange-thomann N."/>
            <person name="Stavropoulos S."/>
            <person name="Stetson K."/>
            <person name="Stone C."/>
            <person name="Stone S."/>
            <person name="Stubbs M."/>
            <person name="Talamas J."/>
            <person name="Tchuinga P."/>
            <person name="Tenzing P."/>
            <person name="Tesfaye S."/>
            <person name="Theodore J."/>
            <person name="Thoulutsang Y."/>
            <person name="Topham K."/>
            <person name="Towey S."/>
            <person name="Tsamla T."/>
            <person name="Tsomo N."/>
            <person name="Vallee D."/>
            <person name="Vassiliev H."/>
            <person name="Venkataraman V."/>
            <person name="Vinson J."/>
            <person name="Vo A."/>
            <person name="Wade C."/>
            <person name="Wang S."/>
            <person name="Wangchuk T."/>
            <person name="Wangdi T."/>
            <person name="Whittaker C."/>
            <person name="Wilkinson J."/>
            <person name="Wu Y."/>
            <person name="Wyman D."/>
            <person name="Yadav S."/>
            <person name="Yang S."/>
            <person name="Yang X."/>
            <person name="Yeager S."/>
            <person name="Yee E."/>
            <person name="Young G."/>
            <person name="Zainoun J."/>
            <person name="Zembeck L."/>
            <person name="Zimmer A."/>
            <person name="Zody M."/>
            <person name="Lander E."/>
        </authorList>
    </citation>
    <scope>NUCLEOTIDE SEQUENCE [LARGE SCALE GENOMIC DNA]</scope>
</reference>
<name>H2YX55_CIOSA</name>
<reference evidence="9" key="2">
    <citation type="submission" date="2025-08" db="UniProtKB">
        <authorList>
            <consortium name="Ensembl"/>
        </authorList>
    </citation>
    <scope>IDENTIFICATION</scope>
</reference>
<protein>
    <recommendedName>
        <fullName evidence="6">Protein unc-93 homolog A</fullName>
    </recommendedName>
</protein>
<evidence type="ECO:0000313" key="10">
    <source>
        <dbReference type="Proteomes" id="UP000007875"/>
    </source>
</evidence>
<evidence type="ECO:0000256" key="7">
    <source>
        <dbReference type="SAM" id="Phobius"/>
    </source>
</evidence>
<evidence type="ECO:0000256" key="3">
    <source>
        <dbReference type="ARBA" id="ARBA00022692"/>
    </source>
</evidence>
<keyword evidence="8" id="KW-0732">Signal</keyword>